<proteinExistence type="predicted"/>
<evidence type="ECO:0000313" key="1">
    <source>
        <dbReference type="EMBL" id="QVL36384.1"/>
    </source>
</evidence>
<gene>
    <name evidence="1" type="ORF">KIH16_00720</name>
</gene>
<name>A0ACD1DWJ3_9BACT</name>
<reference evidence="1" key="1">
    <citation type="submission" date="2021-05" db="EMBL/GenBank/DDBJ databases">
        <title>An isolated secondary fermenter in methanogenic hydrocarbon-degrading communities.</title>
        <authorList>
            <person name="Liu Y.-F."/>
            <person name="Liu Z.-l."/>
        </authorList>
    </citation>
    <scope>NUCLEOTIDE SEQUENCE</scope>
    <source>
        <strain evidence="1">L-13</strain>
    </source>
</reference>
<organism evidence="1 2">
    <name type="scientific">Aminirod propionatiphilus</name>
    <dbReference type="NCBI Taxonomy" id="3415223"/>
    <lineage>
        <taxon>Bacteria</taxon>
        <taxon>Thermotogati</taxon>
        <taxon>Synergistota</taxon>
        <taxon>Synergistia</taxon>
        <taxon>Synergistales</taxon>
        <taxon>Aminiphilaceae</taxon>
        <taxon>Aminirod</taxon>
    </lineage>
</organism>
<evidence type="ECO:0000313" key="2">
    <source>
        <dbReference type="Proteomes" id="UP000682204"/>
    </source>
</evidence>
<accession>A0ACD1DWJ3</accession>
<keyword evidence="2" id="KW-1185">Reference proteome</keyword>
<sequence>MPRHRLSWISLFALFLLLLSSLAAWAGAFAPPNPAFVAYVEDQARATSEGTARTEGGRTPSPVDLSHLAGKSLFTSAGDKGAWFPATFDLRKSGLSSPVRDQAPYGSCWTFSAMASLESTALRAGIASPDYAEMHLGYFGCVDRSPELPGFKDVAATLPLQTLMDQGGDDFRATALLARGTGAVDETEAPYEEIPDGAAPLSRRLETVYNFYYDSGTRYQKASVENIKRAVAFYGAASVGVYASDPQTGNWNLSPYFNSATSAAFIPAGNPDGLTVGWANHAVTVVGWDDTYSRENFNALNRPEGDGAWIVKNSWGDSWGDGGYFYLSYEDAALDTGAVYIGTTVDAFERIYQHDPLGWVTSYSPAADGGERAWMANVFTAAEEGRIESVAFYAGGVDNVAYISVHTGVEAGAPRSGLCVIDSQGATLEAPGYHTIHLDEPVDVAAGTTFSIVVDLTTPGYDYPVAVENRSRGYSDKATAARGESFVSVDGTTWTDLTDVDATANVCLKAFADGPVGHLPKPTLLSPETDADDVSLTPSFSWQAVSSDEGAVVYDVLIGGFPIAQGLTTTTLAWPSGQEPLRGHTIYRWWVTARVENKPELDTKSDARNFTTLNALPSVRNDAPADGALNVAAEPTFSWTADDGDGDSLSFVLYLTDESGRILSADAGTGAAHSWTEPLDAGAIYLWQVSADDGWGGSALSERTSFRVALDPVASGDIDFKNPSLEGGKIVIPDGGLTLTWQPPKGLGAGETVSYVVTVRDAEGTVVFRGETTATELFLEGLVGHGTYTVTVDAVVENVGTVTGTPKVFETANRPPVEASRAPADGAVDIPANGRLSWRYDDPDGDALTYVLYLGTEEALTDDDIVPLSADATGYALSNADGRRFWKLAVDDGFGGVVASSVRTFIADGGLRQIGELSPASGDLFSIAGLVIVSTDLSGAEGPAGIDVTTLRQPSAIDNLKVASADIDDEKLTQGLRQGTGEAGKATSVGTPFGLSFEADADIALVPLTIRIDRDALPFDAVSADLLDHLRFVKVLDDDLAFDLVTLAGADRNRFFSVAEEAESFSVSFRLALLDRALPADRSSAVQTLTVDGKGYFLVHDGAEDGIFTDPLVPVHFEAAATGGSSGGCALGAAPAALLLLLPALLSRRGK</sequence>
<dbReference type="EMBL" id="CP074691">
    <property type="protein sequence ID" value="QVL36384.1"/>
    <property type="molecule type" value="Genomic_DNA"/>
</dbReference>
<protein>
    <submittedName>
        <fullName evidence="1">SYNERG-CTERM sorting domain-containing protein</fullName>
    </submittedName>
</protein>
<dbReference type="Proteomes" id="UP000682204">
    <property type="component" value="Chromosome"/>
</dbReference>